<dbReference type="EMBL" id="RBNJ01006235">
    <property type="protein sequence ID" value="RUS28709.1"/>
    <property type="molecule type" value="Genomic_DNA"/>
</dbReference>
<evidence type="ECO:0000313" key="3">
    <source>
        <dbReference type="Proteomes" id="UP000274822"/>
    </source>
</evidence>
<organism evidence="2 3">
    <name type="scientific">Jimgerdemannia flammicorona</name>
    <dbReference type="NCBI Taxonomy" id="994334"/>
    <lineage>
        <taxon>Eukaryota</taxon>
        <taxon>Fungi</taxon>
        <taxon>Fungi incertae sedis</taxon>
        <taxon>Mucoromycota</taxon>
        <taxon>Mucoromycotina</taxon>
        <taxon>Endogonomycetes</taxon>
        <taxon>Endogonales</taxon>
        <taxon>Endogonaceae</taxon>
        <taxon>Jimgerdemannia</taxon>
    </lineage>
</organism>
<name>A0A433QG14_9FUNG</name>
<protein>
    <submittedName>
        <fullName evidence="2">Uncharacterized protein</fullName>
    </submittedName>
</protein>
<sequence length="80" mass="8499">MTQQPNPPQPDPSLEDTTDLDVDSILKDIDNAHHALDDLEAKADALDEKLNALLEGVLKEASPAAREAITNGAQVAVGEK</sequence>
<keyword evidence="3" id="KW-1185">Reference proteome</keyword>
<keyword evidence="1" id="KW-0175">Coiled coil</keyword>
<dbReference type="AlphaFoldDB" id="A0A433QG14"/>
<gene>
    <name evidence="2" type="ORF">BC938DRAFT_481536</name>
</gene>
<dbReference type="Proteomes" id="UP000274822">
    <property type="component" value="Unassembled WGS sequence"/>
</dbReference>
<accession>A0A433QG14</accession>
<reference evidence="2 3" key="1">
    <citation type="journal article" date="2018" name="New Phytol.">
        <title>Phylogenomics of Endogonaceae and evolution of mycorrhizas within Mucoromycota.</title>
        <authorList>
            <person name="Chang Y."/>
            <person name="Desiro A."/>
            <person name="Na H."/>
            <person name="Sandor L."/>
            <person name="Lipzen A."/>
            <person name="Clum A."/>
            <person name="Barry K."/>
            <person name="Grigoriev I.V."/>
            <person name="Martin F.M."/>
            <person name="Stajich J.E."/>
            <person name="Smith M.E."/>
            <person name="Bonito G."/>
            <person name="Spatafora J.W."/>
        </authorList>
    </citation>
    <scope>NUCLEOTIDE SEQUENCE [LARGE SCALE GENOMIC DNA]</scope>
    <source>
        <strain evidence="2 3">AD002</strain>
    </source>
</reference>
<evidence type="ECO:0000256" key="1">
    <source>
        <dbReference type="SAM" id="Coils"/>
    </source>
</evidence>
<comment type="caution">
    <text evidence="2">The sequence shown here is derived from an EMBL/GenBank/DDBJ whole genome shotgun (WGS) entry which is preliminary data.</text>
</comment>
<evidence type="ECO:0000313" key="2">
    <source>
        <dbReference type="EMBL" id="RUS28709.1"/>
    </source>
</evidence>
<feature type="coiled-coil region" evidence="1">
    <location>
        <begin position="22"/>
        <end position="56"/>
    </location>
</feature>
<proteinExistence type="predicted"/>